<feature type="domain" description="GGDEF" evidence="4">
    <location>
        <begin position="218"/>
        <end position="351"/>
    </location>
</feature>
<dbReference type="Pfam" id="PF00990">
    <property type="entry name" value="GGDEF"/>
    <property type="match status" value="1"/>
</dbReference>
<dbReference type="InterPro" id="IPR043128">
    <property type="entry name" value="Rev_trsase/Diguanyl_cyclase"/>
</dbReference>
<keyword evidence="6" id="KW-1185">Reference proteome</keyword>
<dbReference type="CDD" id="cd19920">
    <property type="entry name" value="REC_PA4781-like"/>
    <property type="match status" value="1"/>
</dbReference>
<evidence type="ECO:0000313" key="6">
    <source>
        <dbReference type="Proteomes" id="UP000640531"/>
    </source>
</evidence>
<dbReference type="InterPro" id="IPR001789">
    <property type="entry name" value="Sig_transdc_resp-reg_receiver"/>
</dbReference>
<dbReference type="SMART" id="SM00448">
    <property type="entry name" value="REC"/>
    <property type="match status" value="1"/>
</dbReference>
<dbReference type="SMART" id="SM00267">
    <property type="entry name" value="GGDEF"/>
    <property type="match status" value="1"/>
</dbReference>
<gene>
    <name evidence="5" type="ORF">H6G59_09420</name>
</gene>
<feature type="domain" description="EAL" evidence="3">
    <location>
        <begin position="360"/>
        <end position="616"/>
    </location>
</feature>
<dbReference type="NCBIfam" id="TIGR00254">
    <property type="entry name" value="GGDEF"/>
    <property type="match status" value="1"/>
</dbReference>
<name>A0ABR8FER7_9NOST</name>
<dbReference type="PROSITE" id="PS50110">
    <property type="entry name" value="RESPONSE_REGULATORY"/>
    <property type="match status" value="1"/>
</dbReference>
<reference evidence="5 6" key="1">
    <citation type="journal article" date="2020" name="ISME J.">
        <title>Comparative genomics reveals insights into cyanobacterial evolution and habitat adaptation.</title>
        <authorList>
            <person name="Chen M.Y."/>
            <person name="Teng W.K."/>
            <person name="Zhao L."/>
            <person name="Hu C.X."/>
            <person name="Zhou Y.K."/>
            <person name="Han B.P."/>
            <person name="Song L.R."/>
            <person name="Shu W.S."/>
        </authorList>
    </citation>
    <scope>NUCLEOTIDE SEQUENCE [LARGE SCALE GENOMIC DNA]</scope>
    <source>
        <strain evidence="5 6">FACHB-196</strain>
    </source>
</reference>
<feature type="domain" description="Response regulatory" evidence="2">
    <location>
        <begin position="8"/>
        <end position="123"/>
    </location>
</feature>
<dbReference type="Gene3D" id="3.40.50.2300">
    <property type="match status" value="1"/>
</dbReference>
<dbReference type="CDD" id="cd01949">
    <property type="entry name" value="GGDEF"/>
    <property type="match status" value="1"/>
</dbReference>
<feature type="modified residue" description="4-aspartylphosphate" evidence="1">
    <location>
        <position position="57"/>
    </location>
</feature>
<sequence length="618" mass="70889">MQTEPAVQILIVDDNPENLRILFTFLTESGFRVLVATNGQDALNKLEYVTPDLILLDVMMPMIDGFEVCRRLKVNQAQEIPIIFMTALTDTEKKVEGLNLGAVDYITKPFQHQEVLTRIQLHLKLNSLTRSLQENNQQLSQEIVARQIAETELQKLNQDLEQRVIERTQALSLALNELQQREEKLIYTAFHDSITGVFNRTWLMQYLSNFSAQQQLKDDSAILFLDLDNFKNANDRLGHIIGDKLLKKVTERLYKCTHGNGKIVRLGGDKFIIFLPNKDGIEYIKAIAKCIIEQLHIPFQIDEYQIYIGVSIGILPSTLKYHQPTDILRDADAAMYEAKRSGKGRYVLFTSEMQARTLERIQLEIELRQGIERKEFCLYYQPIFCLNSQKLIGFEALIRWLHPKQGLLSPNKFINLAEEIGLIQALDLLSLQLACQQIRQWQQEFAIIDSLVFNVNLSSVKIQHLELVEQIKYIINENQISPALLKLEVTETAFIEEFSITTQVLEKIHDLGVQLCIDDFGTGYSSFSRFYKFPVSSIKIDRSFIERLDYGIEGTAIVKTMISFAHCLGINVVAEGIETQTQLEKLKELGCEFGQGYLFYKPLPSEQVNHILSNCLIN</sequence>
<dbReference type="EMBL" id="JACJST010000007">
    <property type="protein sequence ID" value="MBD2568118.1"/>
    <property type="molecule type" value="Genomic_DNA"/>
</dbReference>
<evidence type="ECO:0000256" key="1">
    <source>
        <dbReference type="PROSITE-ProRule" id="PRU00169"/>
    </source>
</evidence>
<evidence type="ECO:0000259" key="3">
    <source>
        <dbReference type="PROSITE" id="PS50883"/>
    </source>
</evidence>
<dbReference type="SUPFAM" id="SSF141868">
    <property type="entry name" value="EAL domain-like"/>
    <property type="match status" value="1"/>
</dbReference>
<comment type="caution">
    <text evidence="5">The sequence shown here is derived from an EMBL/GenBank/DDBJ whole genome shotgun (WGS) entry which is preliminary data.</text>
</comment>
<dbReference type="PANTHER" id="PTHR44757">
    <property type="entry name" value="DIGUANYLATE CYCLASE DGCP"/>
    <property type="match status" value="1"/>
</dbReference>
<dbReference type="PROSITE" id="PS50883">
    <property type="entry name" value="EAL"/>
    <property type="match status" value="1"/>
</dbReference>
<evidence type="ECO:0000259" key="2">
    <source>
        <dbReference type="PROSITE" id="PS50110"/>
    </source>
</evidence>
<dbReference type="Gene3D" id="3.30.70.270">
    <property type="match status" value="1"/>
</dbReference>
<dbReference type="Pfam" id="PF00563">
    <property type="entry name" value="EAL"/>
    <property type="match status" value="1"/>
</dbReference>
<proteinExistence type="predicted"/>
<organism evidence="5 6">
    <name type="scientific">Anabaena lutea FACHB-196</name>
    <dbReference type="NCBI Taxonomy" id="2692881"/>
    <lineage>
        <taxon>Bacteria</taxon>
        <taxon>Bacillati</taxon>
        <taxon>Cyanobacteriota</taxon>
        <taxon>Cyanophyceae</taxon>
        <taxon>Nostocales</taxon>
        <taxon>Nostocaceae</taxon>
        <taxon>Anabaena</taxon>
    </lineage>
</organism>
<dbReference type="Pfam" id="PF00072">
    <property type="entry name" value="Response_reg"/>
    <property type="match status" value="1"/>
</dbReference>
<dbReference type="InterPro" id="IPR001633">
    <property type="entry name" value="EAL_dom"/>
</dbReference>
<dbReference type="PROSITE" id="PS50887">
    <property type="entry name" value="GGDEF"/>
    <property type="match status" value="1"/>
</dbReference>
<dbReference type="CDD" id="cd01948">
    <property type="entry name" value="EAL"/>
    <property type="match status" value="1"/>
</dbReference>
<protein>
    <submittedName>
        <fullName evidence="5">EAL domain-containing protein</fullName>
    </submittedName>
</protein>
<accession>A0ABR8FER7</accession>
<dbReference type="InterPro" id="IPR011006">
    <property type="entry name" value="CheY-like_superfamily"/>
</dbReference>
<dbReference type="InterPro" id="IPR000160">
    <property type="entry name" value="GGDEF_dom"/>
</dbReference>
<dbReference type="SMART" id="SM00052">
    <property type="entry name" value="EAL"/>
    <property type="match status" value="1"/>
</dbReference>
<keyword evidence="1" id="KW-0597">Phosphoprotein</keyword>
<dbReference type="RefSeq" id="WP_190713752.1">
    <property type="nucleotide sequence ID" value="NZ_JACJST010000007.1"/>
</dbReference>
<dbReference type="InterPro" id="IPR052155">
    <property type="entry name" value="Biofilm_reg_signaling"/>
</dbReference>
<dbReference type="InterPro" id="IPR029787">
    <property type="entry name" value="Nucleotide_cyclase"/>
</dbReference>
<evidence type="ECO:0000313" key="5">
    <source>
        <dbReference type="EMBL" id="MBD2568118.1"/>
    </source>
</evidence>
<evidence type="ECO:0000259" key="4">
    <source>
        <dbReference type="PROSITE" id="PS50887"/>
    </source>
</evidence>
<dbReference type="SUPFAM" id="SSF52172">
    <property type="entry name" value="CheY-like"/>
    <property type="match status" value="1"/>
</dbReference>
<dbReference type="Proteomes" id="UP000640531">
    <property type="component" value="Unassembled WGS sequence"/>
</dbReference>
<dbReference type="Gene3D" id="3.20.20.450">
    <property type="entry name" value="EAL domain"/>
    <property type="match status" value="1"/>
</dbReference>
<dbReference type="InterPro" id="IPR035919">
    <property type="entry name" value="EAL_sf"/>
</dbReference>
<dbReference type="SUPFAM" id="SSF55073">
    <property type="entry name" value="Nucleotide cyclase"/>
    <property type="match status" value="1"/>
</dbReference>
<dbReference type="PANTHER" id="PTHR44757:SF2">
    <property type="entry name" value="BIOFILM ARCHITECTURE MAINTENANCE PROTEIN MBAA"/>
    <property type="match status" value="1"/>
</dbReference>